<dbReference type="Gene3D" id="3.30.565.10">
    <property type="entry name" value="Histidine kinase-like ATPase, C-terminal domain"/>
    <property type="match status" value="1"/>
</dbReference>
<evidence type="ECO:0000256" key="11">
    <source>
        <dbReference type="ARBA" id="ARBA00022741"/>
    </source>
</evidence>
<dbReference type="Pfam" id="PF08447">
    <property type="entry name" value="PAS_3"/>
    <property type="match status" value="1"/>
</dbReference>
<feature type="domain" description="PAS" evidence="21">
    <location>
        <begin position="106"/>
        <end position="185"/>
    </location>
</feature>
<dbReference type="PROSITE" id="PS50112">
    <property type="entry name" value="PAS"/>
    <property type="match status" value="1"/>
</dbReference>
<dbReference type="InterPro" id="IPR050482">
    <property type="entry name" value="Sensor_HK_TwoCompSys"/>
</dbReference>
<evidence type="ECO:0000256" key="3">
    <source>
        <dbReference type="ARBA" id="ARBA00004496"/>
    </source>
</evidence>
<dbReference type="SMART" id="SM00086">
    <property type="entry name" value="PAC"/>
    <property type="match status" value="1"/>
</dbReference>
<keyword evidence="13" id="KW-0067">ATP-binding</keyword>
<keyword evidence="6" id="KW-0004">4Fe-4S</keyword>
<dbReference type="InterPro" id="IPR001610">
    <property type="entry name" value="PAC"/>
</dbReference>
<keyword evidence="19" id="KW-0472">Membrane</keyword>
<dbReference type="SUPFAM" id="SSF55785">
    <property type="entry name" value="PYP-like sensor domain (PAS domain)"/>
    <property type="match status" value="1"/>
</dbReference>
<dbReference type="PANTHER" id="PTHR24421:SF10">
    <property type="entry name" value="NITRATE_NITRITE SENSOR PROTEIN NARQ"/>
    <property type="match status" value="1"/>
</dbReference>
<evidence type="ECO:0000259" key="22">
    <source>
        <dbReference type="PROSITE" id="PS50113"/>
    </source>
</evidence>
<sequence length="451" mass="52606">MDTGYPIFCDEIDDWYGIQVIFSQYCMFIAYCMKNPLPSSAKLSLTFLVFGIGWILFSDFITLSITRHNLDAYTKLQHYKGILFMVLAALLIYFVSRKLYGNIEKARKQQEEILERYQLLGMATNDAVWDYNIVTKQCYTNRTLQEMFGYTADELQDNYHWWTNNLHPEDKDRVLDTIDNKLDRGGTVWQDEYRFRCKNGDYKSIFDRGFIMRNKAGQPYRLIGAMQDITEQRLLQDTLFEAQARHKDELAQSVLQTEEAERKKLGEELHDNINQLLGVVKLYIQHALVNPKMREELLQKSAHYITQTIEEIRNLSRSLLPPALNEQSLLDSLYQLIEDIRHAKEIEFKVQHEGFDETRIPDNKRLVIYRIIQEQLNNALKHSEAQTVVIDLAHRGPHVQLTIQDNGIGFDPEQVKPGMGLNNIRNRIEVFNGEMEIRSAPGNGCTLEVRI</sequence>
<protein>
    <recommendedName>
        <fullName evidence="5">Oxygen sensor histidine kinase NreB</fullName>
        <ecNumber evidence="4">2.7.13.3</ecNumber>
    </recommendedName>
    <alternativeName>
        <fullName evidence="18">Nitrogen regulation protein B</fullName>
    </alternativeName>
</protein>
<evidence type="ECO:0000313" key="23">
    <source>
        <dbReference type="EMBL" id="AXY75228.1"/>
    </source>
</evidence>
<evidence type="ECO:0000256" key="15">
    <source>
        <dbReference type="ARBA" id="ARBA00023012"/>
    </source>
</evidence>
<keyword evidence="19" id="KW-1133">Transmembrane helix</keyword>
<dbReference type="SUPFAM" id="SSF55874">
    <property type="entry name" value="ATPase domain of HSP90 chaperone/DNA topoisomerase II/histidine kinase"/>
    <property type="match status" value="1"/>
</dbReference>
<dbReference type="GO" id="GO:0000155">
    <property type="term" value="F:phosphorelay sensor kinase activity"/>
    <property type="evidence" value="ECO:0007669"/>
    <property type="project" value="InterPro"/>
</dbReference>
<dbReference type="PROSITE" id="PS50113">
    <property type="entry name" value="PAC"/>
    <property type="match status" value="1"/>
</dbReference>
<evidence type="ECO:0000256" key="19">
    <source>
        <dbReference type="SAM" id="Phobius"/>
    </source>
</evidence>
<evidence type="ECO:0000259" key="20">
    <source>
        <dbReference type="PROSITE" id="PS50109"/>
    </source>
</evidence>
<dbReference type="KEGG" id="pseg:D3H65_15095"/>
<dbReference type="NCBIfam" id="TIGR00229">
    <property type="entry name" value="sensory_box"/>
    <property type="match status" value="1"/>
</dbReference>
<feature type="domain" description="PAC" evidence="22">
    <location>
        <begin position="189"/>
        <end position="241"/>
    </location>
</feature>
<dbReference type="Gene3D" id="1.20.5.1930">
    <property type="match status" value="1"/>
</dbReference>
<dbReference type="GO" id="GO:0016020">
    <property type="term" value="C:membrane"/>
    <property type="evidence" value="ECO:0007669"/>
    <property type="project" value="InterPro"/>
</dbReference>
<dbReference type="EMBL" id="CP032157">
    <property type="protein sequence ID" value="AXY75228.1"/>
    <property type="molecule type" value="Genomic_DNA"/>
</dbReference>
<evidence type="ECO:0000256" key="13">
    <source>
        <dbReference type="ARBA" id="ARBA00022840"/>
    </source>
</evidence>
<evidence type="ECO:0000256" key="12">
    <source>
        <dbReference type="ARBA" id="ARBA00022777"/>
    </source>
</evidence>
<comment type="cofactor">
    <cofactor evidence="2">
        <name>[4Fe-4S] cluster</name>
        <dbReference type="ChEBI" id="CHEBI:49883"/>
    </cofactor>
</comment>
<dbReference type="InterPro" id="IPR000700">
    <property type="entry name" value="PAS-assoc_C"/>
</dbReference>
<feature type="transmembrane region" description="Helical" evidence="19">
    <location>
        <begin position="45"/>
        <end position="65"/>
    </location>
</feature>
<dbReference type="GO" id="GO:0051539">
    <property type="term" value="F:4 iron, 4 sulfur cluster binding"/>
    <property type="evidence" value="ECO:0007669"/>
    <property type="project" value="UniProtKB-KW"/>
</dbReference>
<dbReference type="GO" id="GO:0005737">
    <property type="term" value="C:cytoplasm"/>
    <property type="evidence" value="ECO:0007669"/>
    <property type="project" value="UniProtKB-SubCell"/>
</dbReference>
<dbReference type="AlphaFoldDB" id="A0A3B7MM68"/>
<evidence type="ECO:0000256" key="16">
    <source>
        <dbReference type="ARBA" id="ARBA00023014"/>
    </source>
</evidence>
<dbReference type="InterPro" id="IPR036890">
    <property type="entry name" value="HATPase_C_sf"/>
</dbReference>
<keyword evidence="14" id="KW-0408">Iron</keyword>
<keyword evidence="10" id="KW-0479">Metal-binding</keyword>
<dbReference type="CDD" id="cd00130">
    <property type="entry name" value="PAS"/>
    <property type="match status" value="1"/>
</dbReference>
<keyword evidence="19" id="KW-0812">Transmembrane</keyword>
<keyword evidence="9" id="KW-0808">Transferase</keyword>
<dbReference type="Proteomes" id="UP000263900">
    <property type="component" value="Chromosome"/>
</dbReference>
<dbReference type="GO" id="GO:0046983">
    <property type="term" value="F:protein dimerization activity"/>
    <property type="evidence" value="ECO:0007669"/>
    <property type="project" value="InterPro"/>
</dbReference>
<keyword evidence="12" id="KW-0418">Kinase</keyword>
<gene>
    <name evidence="23" type="ORF">D3H65_15095</name>
</gene>
<dbReference type="Pfam" id="PF07730">
    <property type="entry name" value="HisKA_3"/>
    <property type="match status" value="1"/>
</dbReference>
<keyword evidence="16" id="KW-0411">Iron-sulfur</keyword>
<organism evidence="23 24">
    <name type="scientific">Paraflavitalea soli</name>
    <dbReference type="NCBI Taxonomy" id="2315862"/>
    <lineage>
        <taxon>Bacteria</taxon>
        <taxon>Pseudomonadati</taxon>
        <taxon>Bacteroidota</taxon>
        <taxon>Chitinophagia</taxon>
        <taxon>Chitinophagales</taxon>
        <taxon>Chitinophagaceae</taxon>
        <taxon>Paraflavitalea</taxon>
    </lineage>
</organism>
<dbReference type="InterPro" id="IPR004358">
    <property type="entry name" value="Sig_transdc_His_kin-like_C"/>
</dbReference>
<evidence type="ECO:0000256" key="2">
    <source>
        <dbReference type="ARBA" id="ARBA00001966"/>
    </source>
</evidence>
<evidence type="ECO:0000256" key="17">
    <source>
        <dbReference type="ARBA" id="ARBA00024827"/>
    </source>
</evidence>
<dbReference type="InterPro" id="IPR035965">
    <property type="entry name" value="PAS-like_dom_sf"/>
</dbReference>
<evidence type="ECO:0000256" key="8">
    <source>
        <dbReference type="ARBA" id="ARBA00022553"/>
    </source>
</evidence>
<evidence type="ECO:0000256" key="4">
    <source>
        <dbReference type="ARBA" id="ARBA00012438"/>
    </source>
</evidence>
<dbReference type="GO" id="GO:0005524">
    <property type="term" value="F:ATP binding"/>
    <property type="evidence" value="ECO:0007669"/>
    <property type="project" value="UniProtKB-KW"/>
</dbReference>
<name>A0A3B7MM68_9BACT</name>
<comment type="subcellular location">
    <subcellularLocation>
        <location evidence="3">Cytoplasm</location>
    </subcellularLocation>
</comment>
<keyword evidence="24" id="KW-1185">Reference proteome</keyword>
<dbReference type="InterPro" id="IPR005467">
    <property type="entry name" value="His_kinase_dom"/>
</dbReference>
<dbReference type="InterPro" id="IPR011712">
    <property type="entry name" value="Sig_transdc_His_kin_sub3_dim/P"/>
</dbReference>
<dbReference type="InterPro" id="IPR003594">
    <property type="entry name" value="HATPase_dom"/>
</dbReference>
<evidence type="ECO:0000256" key="5">
    <source>
        <dbReference type="ARBA" id="ARBA00017322"/>
    </source>
</evidence>
<comment type="catalytic activity">
    <reaction evidence="1">
        <text>ATP + protein L-histidine = ADP + protein N-phospho-L-histidine.</text>
        <dbReference type="EC" id="2.7.13.3"/>
    </reaction>
</comment>
<reference evidence="23 24" key="1">
    <citation type="submission" date="2018-09" db="EMBL/GenBank/DDBJ databases">
        <title>Genome sequencing of strain 6GH32-13.</title>
        <authorList>
            <person name="Weon H.-Y."/>
            <person name="Heo J."/>
            <person name="Kwon S.-W."/>
        </authorList>
    </citation>
    <scope>NUCLEOTIDE SEQUENCE [LARGE SCALE GENOMIC DNA]</scope>
    <source>
        <strain evidence="23 24">5GH32-13</strain>
    </source>
</reference>
<keyword evidence="8" id="KW-0597">Phosphoprotein</keyword>
<keyword evidence="11" id="KW-0547">Nucleotide-binding</keyword>
<evidence type="ECO:0000256" key="6">
    <source>
        <dbReference type="ARBA" id="ARBA00022485"/>
    </source>
</evidence>
<dbReference type="PRINTS" id="PR00344">
    <property type="entry name" value="BCTRLSENSOR"/>
</dbReference>
<proteinExistence type="predicted"/>
<dbReference type="InterPro" id="IPR013655">
    <property type="entry name" value="PAS_fold_3"/>
</dbReference>
<dbReference type="GO" id="GO:0046872">
    <property type="term" value="F:metal ion binding"/>
    <property type="evidence" value="ECO:0007669"/>
    <property type="project" value="UniProtKB-KW"/>
</dbReference>
<comment type="function">
    <text evidence="17">Member of the two-component regulatory system NreB/NreC involved in the control of dissimilatory nitrate/nitrite reduction in response to oxygen. NreB functions as a direct oxygen sensor histidine kinase which is autophosphorylated, in the absence of oxygen, probably at the conserved histidine residue, and transfers its phosphate group probably to a conserved aspartate residue of NreC. NreB/NreC activates the expression of the nitrate (narGHJI) and nitrite (nir) reductase operons, as well as the putative nitrate transporter gene narT.</text>
</comment>
<dbReference type="CDD" id="cd16917">
    <property type="entry name" value="HATPase_UhpB-NarQ-NarX-like"/>
    <property type="match status" value="1"/>
</dbReference>
<feature type="transmembrane region" description="Helical" evidence="19">
    <location>
        <begin position="15"/>
        <end position="33"/>
    </location>
</feature>
<dbReference type="Gene3D" id="3.30.450.20">
    <property type="entry name" value="PAS domain"/>
    <property type="match status" value="1"/>
</dbReference>
<dbReference type="Pfam" id="PF02518">
    <property type="entry name" value="HATPase_c"/>
    <property type="match status" value="1"/>
</dbReference>
<dbReference type="PROSITE" id="PS50109">
    <property type="entry name" value="HIS_KIN"/>
    <property type="match status" value="1"/>
</dbReference>
<keyword evidence="15" id="KW-0902">Two-component regulatory system</keyword>
<accession>A0A3B7MM68</accession>
<evidence type="ECO:0000256" key="9">
    <source>
        <dbReference type="ARBA" id="ARBA00022679"/>
    </source>
</evidence>
<evidence type="ECO:0000256" key="14">
    <source>
        <dbReference type="ARBA" id="ARBA00023004"/>
    </source>
</evidence>
<evidence type="ECO:0000256" key="1">
    <source>
        <dbReference type="ARBA" id="ARBA00000085"/>
    </source>
</evidence>
<evidence type="ECO:0000259" key="21">
    <source>
        <dbReference type="PROSITE" id="PS50112"/>
    </source>
</evidence>
<evidence type="ECO:0000256" key="18">
    <source>
        <dbReference type="ARBA" id="ARBA00030800"/>
    </source>
</evidence>
<keyword evidence="7" id="KW-0963">Cytoplasm</keyword>
<evidence type="ECO:0000256" key="10">
    <source>
        <dbReference type="ARBA" id="ARBA00022723"/>
    </source>
</evidence>
<evidence type="ECO:0000313" key="24">
    <source>
        <dbReference type="Proteomes" id="UP000263900"/>
    </source>
</evidence>
<evidence type="ECO:0000256" key="7">
    <source>
        <dbReference type="ARBA" id="ARBA00022490"/>
    </source>
</evidence>
<feature type="transmembrane region" description="Helical" evidence="19">
    <location>
        <begin position="77"/>
        <end position="95"/>
    </location>
</feature>
<dbReference type="SMART" id="SM00091">
    <property type="entry name" value="PAS"/>
    <property type="match status" value="1"/>
</dbReference>
<feature type="domain" description="Histidine kinase" evidence="20">
    <location>
        <begin position="264"/>
        <end position="451"/>
    </location>
</feature>
<dbReference type="EC" id="2.7.13.3" evidence="4"/>
<dbReference type="InterPro" id="IPR000014">
    <property type="entry name" value="PAS"/>
</dbReference>
<dbReference type="PANTHER" id="PTHR24421">
    <property type="entry name" value="NITRATE/NITRITE SENSOR PROTEIN NARX-RELATED"/>
    <property type="match status" value="1"/>
</dbReference>
<dbReference type="OrthoDB" id="5401121at2"/>